<sequence length="493" mass="56155">MQRELDALERTGTWTVQDLPPGKKPIFCKWVYKIKYNSDGSIDRYKARLVVCGNRQVQGIDYDETFAPVAKMVTVRVMLAFAASWDWEIHQMDVDNAFLHGDLHEEVYMHLPPGYSSPKPGQVCKLLHSLYGLRQAPRCWFFKLTNTLVSYGFSQSHADYSLFTLHRGGHILCILVYVDDLLITGSNPTMISSLKKHLAQTFPIKDLGHMKYFLGLEIARGQKGILLCQRKYILDILDETGLTGAKPVSFPMPQHHGLQFAEGPLFSEPDRYRRLVGKLIYLTLTRPDISYSVHILSQFMHAPRRVHWDAVIRVLHYLKGHPGQGILFRRHSPLTLLGYCDSDWASCPNTRRSVTGYFVTLGGSLISWRTKKQVTVSRSSAEAEYRSMATITCELLWLKSLFHSLRIKLSPIQVLCDNKAAIYIASNPVFHERTKHIELDCHFIRDHVRSGAIIPSYTPTKEQLADIFTKALGDSQFHYLLGKMGILDPHAPS</sequence>
<protein>
    <recommendedName>
        <fullName evidence="1">Reverse transcriptase Ty1/copia-type domain-containing protein</fullName>
    </recommendedName>
</protein>
<dbReference type="AlphaFoldDB" id="A0A9P0YYY1"/>
<dbReference type="Proteomes" id="UP001152484">
    <property type="component" value="Unassembled WGS sequence"/>
</dbReference>
<evidence type="ECO:0000313" key="2">
    <source>
        <dbReference type="EMBL" id="CAH9080521.1"/>
    </source>
</evidence>
<reference evidence="2" key="1">
    <citation type="submission" date="2022-07" db="EMBL/GenBank/DDBJ databases">
        <authorList>
            <person name="Macas J."/>
            <person name="Novak P."/>
            <person name="Neumann P."/>
        </authorList>
    </citation>
    <scope>NUCLEOTIDE SEQUENCE</scope>
</reference>
<dbReference type="InterPro" id="IPR043502">
    <property type="entry name" value="DNA/RNA_pol_sf"/>
</dbReference>
<proteinExistence type="predicted"/>
<comment type="caution">
    <text evidence="2">The sequence shown here is derived from an EMBL/GenBank/DDBJ whole genome shotgun (WGS) entry which is preliminary data.</text>
</comment>
<accession>A0A9P0YYY1</accession>
<keyword evidence="3" id="KW-1185">Reference proteome</keyword>
<dbReference type="Pfam" id="PF07727">
    <property type="entry name" value="RVT_2"/>
    <property type="match status" value="1"/>
</dbReference>
<feature type="domain" description="Reverse transcriptase Ty1/copia-type" evidence="1">
    <location>
        <begin position="13"/>
        <end position="252"/>
    </location>
</feature>
<name>A0A9P0YYY1_CUSEU</name>
<evidence type="ECO:0000259" key="1">
    <source>
        <dbReference type="Pfam" id="PF07727"/>
    </source>
</evidence>
<dbReference type="InterPro" id="IPR013103">
    <property type="entry name" value="RVT_2"/>
</dbReference>
<organism evidence="2 3">
    <name type="scientific">Cuscuta europaea</name>
    <name type="common">European dodder</name>
    <dbReference type="NCBI Taxonomy" id="41803"/>
    <lineage>
        <taxon>Eukaryota</taxon>
        <taxon>Viridiplantae</taxon>
        <taxon>Streptophyta</taxon>
        <taxon>Embryophyta</taxon>
        <taxon>Tracheophyta</taxon>
        <taxon>Spermatophyta</taxon>
        <taxon>Magnoliopsida</taxon>
        <taxon>eudicotyledons</taxon>
        <taxon>Gunneridae</taxon>
        <taxon>Pentapetalae</taxon>
        <taxon>asterids</taxon>
        <taxon>lamiids</taxon>
        <taxon>Solanales</taxon>
        <taxon>Convolvulaceae</taxon>
        <taxon>Cuscuteae</taxon>
        <taxon>Cuscuta</taxon>
        <taxon>Cuscuta subgen. Cuscuta</taxon>
    </lineage>
</organism>
<dbReference type="CDD" id="cd09272">
    <property type="entry name" value="RNase_HI_RT_Ty1"/>
    <property type="match status" value="1"/>
</dbReference>
<dbReference type="PANTHER" id="PTHR11439">
    <property type="entry name" value="GAG-POL-RELATED RETROTRANSPOSON"/>
    <property type="match status" value="1"/>
</dbReference>
<evidence type="ECO:0000313" key="3">
    <source>
        <dbReference type="Proteomes" id="UP001152484"/>
    </source>
</evidence>
<gene>
    <name evidence="2" type="ORF">CEURO_LOCUS7535</name>
</gene>
<dbReference type="PANTHER" id="PTHR11439:SF462">
    <property type="match status" value="1"/>
</dbReference>
<dbReference type="OrthoDB" id="414945at2759"/>
<dbReference type="EMBL" id="CAMAPE010000013">
    <property type="protein sequence ID" value="CAH9080521.1"/>
    <property type="molecule type" value="Genomic_DNA"/>
</dbReference>
<dbReference type="SUPFAM" id="SSF56672">
    <property type="entry name" value="DNA/RNA polymerases"/>
    <property type="match status" value="1"/>
</dbReference>